<feature type="non-terminal residue" evidence="3">
    <location>
        <position position="109"/>
    </location>
</feature>
<accession>A0A699WD64</accession>
<dbReference type="Pfam" id="PF23584">
    <property type="entry name" value="DUF7136"/>
    <property type="match status" value="1"/>
</dbReference>
<organism evidence="3">
    <name type="scientific">Tanacetum cinerariifolium</name>
    <name type="common">Dalmatian daisy</name>
    <name type="synonym">Chrysanthemum cinerariifolium</name>
    <dbReference type="NCBI Taxonomy" id="118510"/>
    <lineage>
        <taxon>Eukaryota</taxon>
        <taxon>Viridiplantae</taxon>
        <taxon>Streptophyta</taxon>
        <taxon>Embryophyta</taxon>
        <taxon>Tracheophyta</taxon>
        <taxon>Spermatophyta</taxon>
        <taxon>Magnoliopsida</taxon>
        <taxon>eudicotyledons</taxon>
        <taxon>Gunneridae</taxon>
        <taxon>Pentapetalae</taxon>
        <taxon>asterids</taxon>
        <taxon>campanulids</taxon>
        <taxon>Asterales</taxon>
        <taxon>Asteraceae</taxon>
        <taxon>Asteroideae</taxon>
        <taxon>Anthemideae</taxon>
        <taxon>Anthemidinae</taxon>
        <taxon>Tanacetum</taxon>
    </lineage>
</organism>
<feature type="region of interest" description="Disordered" evidence="1">
    <location>
        <begin position="67"/>
        <end position="93"/>
    </location>
</feature>
<dbReference type="AlphaFoldDB" id="A0A699WD64"/>
<protein>
    <recommendedName>
        <fullName evidence="2">DUF7136 domain-containing protein</fullName>
    </recommendedName>
</protein>
<name>A0A699WD64_TANCI</name>
<feature type="domain" description="DUF7136" evidence="2">
    <location>
        <begin position="7"/>
        <end position="80"/>
    </location>
</feature>
<gene>
    <name evidence="3" type="ORF">Tci_915705</name>
</gene>
<dbReference type="InterPro" id="IPR055560">
    <property type="entry name" value="DUF7136"/>
</dbReference>
<proteinExistence type="predicted"/>
<comment type="caution">
    <text evidence="3">The sequence shown here is derived from an EMBL/GenBank/DDBJ whole genome shotgun (WGS) entry which is preliminary data.</text>
</comment>
<sequence>MDVQSISDSCPEEDKGFAFNITGTHQPPLSENWNGGDTCGEFDLVVPEPCRTKVSPAAASSISAGLTRQMCDGNSPPADCPSKDPKENGTPPRMIFGSVVGLMVSLGAL</sequence>
<evidence type="ECO:0000259" key="2">
    <source>
        <dbReference type="Pfam" id="PF23584"/>
    </source>
</evidence>
<dbReference type="EMBL" id="BKCJ011604918">
    <property type="protein sequence ID" value="GFD43736.1"/>
    <property type="molecule type" value="Genomic_DNA"/>
</dbReference>
<reference evidence="3" key="1">
    <citation type="journal article" date="2019" name="Sci. Rep.">
        <title>Draft genome of Tanacetum cinerariifolium, the natural source of mosquito coil.</title>
        <authorList>
            <person name="Yamashiro T."/>
            <person name="Shiraishi A."/>
            <person name="Satake H."/>
            <person name="Nakayama K."/>
        </authorList>
    </citation>
    <scope>NUCLEOTIDE SEQUENCE</scope>
</reference>
<evidence type="ECO:0000313" key="3">
    <source>
        <dbReference type="EMBL" id="GFD43736.1"/>
    </source>
</evidence>
<evidence type="ECO:0000256" key="1">
    <source>
        <dbReference type="SAM" id="MobiDB-lite"/>
    </source>
</evidence>